<dbReference type="PANTHER" id="PTHR42760:SF37">
    <property type="entry name" value="CLAVALDEHYDE DEHYDROGENASE"/>
    <property type="match status" value="1"/>
</dbReference>
<keyword evidence="2" id="KW-0560">Oxidoreductase</keyword>
<dbReference type="CDD" id="cd05233">
    <property type="entry name" value="SDR_c"/>
    <property type="match status" value="1"/>
</dbReference>
<reference evidence="5" key="1">
    <citation type="submission" date="2018-12" db="EMBL/GenBank/DDBJ databases">
        <title>Tengunoibacter tsumagoiensis gen. nov., sp. nov., Dictyobacter kobayashii sp. nov., D. alpinus sp. nov., and D. joshuensis sp. nov. and description of Dictyobacteraceae fam. nov. within the order Ktedonobacterales isolated from Tengu-no-mugimeshi.</title>
        <authorList>
            <person name="Wang C.M."/>
            <person name="Zheng Y."/>
            <person name="Sakai Y."/>
            <person name="Toyoda A."/>
            <person name="Minakuchi Y."/>
            <person name="Abe K."/>
            <person name="Yokota A."/>
            <person name="Yabe S."/>
        </authorList>
    </citation>
    <scope>NUCLEOTIDE SEQUENCE [LARGE SCALE GENOMIC DNA]</scope>
    <source>
        <strain evidence="5">S-27</strain>
    </source>
</reference>
<evidence type="ECO:0000313" key="4">
    <source>
        <dbReference type="EMBL" id="GCE07484.1"/>
    </source>
</evidence>
<keyword evidence="5" id="KW-1185">Reference proteome</keyword>
<dbReference type="Pfam" id="PF00106">
    <property type="entry name" value="adh_short"/>
    <property type="match status" value="1"/>
</dbReference>
<sequence length="262" mass="28428">MGKLDGKVAIITGAGRGIGRAIAEAYLREGASVTITAGREQSELDQLARQHQSAHVLPLLADVTDPAACEQVMEQTIQKFGHVDILVNNAARGMKYVSPSFMTEPTRFWEIDPAVWRMIIDTNVNGLFYMTRAVVTRLLEQRREGSIINISVNSETMKRRGFSPYGPSKAALESASAIWAQELSEARIRVNLLLPGGATNTGMVPADVSAEVQARLLQPEIMQAPAVFLASDASQDLTGRRLIATEWGADNPQGRAIVENTG</sequence>
<dbReference type="EMBL" id="BIFQ01000001">
    <property type="protein sequence ID" value="GCE07484.1"/>
    <property type="molecule type" value="Genomic_DNA"/>
</dbReference>
<dbReference type="GO" id="GO:0016616">
    <property type="term" value="F:oxidoreductase activity, acting on the CH-OH group of donors, NAD or NADP as acceptor"/>
    <property type="evidence" value="ECO:0007669"/>
    <property type="project" value="TreeGrafter"/>
</dbReference>
<dbReference type="PANTHER" id="PTHR42760">
    <property type="entry name" value="SHORT-CHAIN DEHYDROGENASES/REDUCTASES FAMILY MEMBER"/>
    <property type="match status" value="1"/>
</dbReference>
<dbReference type="InterPro" id="IPR036291">
    <property type="entry name" value="NAD(P)-bd_dom_sf"/>
</dbReference>
<dbReference type="InterPro" id="IPR002347">
    <property type="entry name" value="SDR_fam"/>
</dbReference>
<protein>
    <submittedName>
        <fullName evidence="4">Beta-ketoacyl-ACP reductase</fullName>
    </submittedName>
</protein>
<organism evidence="4 5">
    <name type="scientific">Dictyobacter aurantiacus</name>
    <dbReference type="NCBI Taxonomy" id="1936993"/>
    <lineage>
        <taxon>Bacteria</taxon>
        <taxon>Bacillati</taxon>
        <taxon>Chloroflexota</taxon>
        <taxon>Ktedonobacteria</taxon>
        <taxon>Ktedonobacterales</taxon>
        <taxon>Dictyobacteraceae</taxon>
        <taxon>Dictyobacter</taxon>
    </lineage>
</organism>
<dbReference type="OrthoDB" id="9803333at2"/>
<dbReference type="Proteomes" id="UP000287224">
    <property type="component" value="Unassembled WGS sequence"/>
</dbReference>
<dbReference type="SUPFAM" id="SSF51735">
    <property type="entry name" value="NAD(P)-binding Rossmann-fold domains"/>
    <property type="match status" value="1"/>
</dbReference>
<accession>A0A401ZKZ4</accession>
<dbReference type="AlphaFoldDB" id="A0A401ZKZ4"/>
<dbReference type="RefSeq" id="WP_126598778.1">
    <property type="nucleotide sequence ID" value="NZ_BIFQ01000001.1"/>
</dbReference>
<comment type="caution">
    <text evidence="4">The sequence shown here is derived from an EMBL/GenBank/DDBJ whole genome shotgun (WGS) entry which is preliminary data.</text>
</comment>
<dbReference type="FunFam" id="3.40.50.720:FF:000084">
    <property type="entry name" value="Short-chain dehydrogenase reductase"/>
    <property type="match status" value="1"/>
</dbReference>
<evidence type="ECO:0000256" key="2">
    <source>
        <dbReference type="ARBA" id="ARBA00023002"/>
    </source>
</evidence>
<evidence type="ECO:0000256" key="1">
    <source>
        <dbReference type="ARBA" id="ARBA00006484"/>
    </source>
</evidence>
<gene>
    <name evidence="4" type="primary">fabG_4</name>
    <name evidence="4" type="ORF">KDAU_48130</name>
</gene>
<dbReference type="PRINTS" id="PR00081">
    <property type="entry name" value="GDHRDH"/>
</dbReference>
<dbReference type="Gene3D" id="3.40.50.720">
    <property type="entry name" value="NAD(P)-binding Rossmann-like Domain"/>
    <property type="match status" value="1"/>
</dbReference>
<dbReference type="PRINTS" id="PR00080">
    <property type="entry name" value="SDRFAMILY"/>
</dbReference>
<comment type="similarity">
    <text evidence="1 3">Belongs to the short-chain dehydrogenases/reductases (SDR) family.</text>
</comment>
<name>A0A401ZKZ4_9CHLR</name>
<evidence type="ECO:0000313" key="5">
    <source>
        <dbReference type="Proteomes" id="UP000287224"/>
    </source>
</evidence>
<proteinExistence type="inferred from homology"/>
<evidence type="ECO:0000256" key="3">
    <source>
        <dbReference type="RuleBase" id="RU000363"/>
    </source>
</evidence>